<dbReference type="GO" id="GO:0031901">
    <property type="term" value="C:early endosome membrane"/>
    <property type="evidence" value="ECO:0007669"/>
    <property type="project" value="UniProtKB-SubCell"/>
</dbReference>
<dbReference type="Proteomes" id="UP001162131">
    <property type="component" value="Unassembled WGS sequence"/>
</dbReference>
<comment type="caution">
    <text evidence="6">The sequence shown here is derived from an EMBL/GenBank/DDBJ whole genome shotgun (WGS) entry which is preliminary data.</text>
</comment>
<dbReference type="InterPro" id="IPR036691">
    <property type="entry name" value="Endo/exonu/phosph_ase_sf"/>
</dbReference>
<dbReference type="EMBL" id="CAJZBQ010000012">
    <property type="protein sequence ID" value="CAG9314483.1"/>
    <property type="molecule type" value="Genomic_DNA"/>
</dbReference>
<dbReference type="Gene3D" id="1.10.555.10">
    <property type="entry name" value="Rho GTPase activation protein"/>
    <property type="match status" value="1"/>
</dbReference>
<dbReference type="InterPro" id="IPR008936">
    <property type="entry name" value="Rho_GTPase_activation_prot"/>
</dbReference>
<dbReference type="GO" id="GO:0030670">
    <property type="term" value="C:phagocytic vesicle membrane"/>
    <property type="evidence" value="ECO:0007669"/>
    <property type="project" value="UniProtKB-SubCell"/>
</dbReference>
<evidence type="ECO:0000256" key="3">
    <source>
        <dbReference type="ARBA" id="ARBA00022753"/>
    </source>
</evidence>
<dbReference type="GO" id="GO:0004439">
    <property type="term" value="F:phosphatidylinositol-4,5-bisphosphate 5-phosphatase activity"/>
    <property type="evidence" value="ECO:0007669"/>
    <property type="project" value="TreeGrafter"/>
</dbReference>
<evidence type="ECO:0000259" key="5">
    <source>
        <dbReference type="PROSITE" id="PS50238"/>
    </source>
</evidence>
<dbReference type="Gene3D" id="3.60.10.10">
    <property type="entry name" value="Endonuclease/exonuclease/phosphatase"/>
    <property type="match status" value="1"/>
</dbReference>
<name>A0AAU9IMW8_9CILI</name>
<dbReference type="Pfam" id="PF21310">
    <property type="entry name" value="OCRL-like_ASH"/>
    <property type="match status" value="1"/>
</dbReference>
<evidence type="ECO:0000313" key="6">
    <source>
        <dbReference type="EMBL" id="CAG9314483.1"/>
    </source>
</evidence>
<dbReference type="Pfam" id="PF00620">
    <property type="entry name" value="RhoGAP"/>
    <property type="match status" value="1"/>
</dbReference>
<dbReference type="GO" id="GO:0007165">
    <property type="term" value="P:signal transduction"/>
    <property type="evidence" value="ECO:0007669"/>
    <property type="project" value="InterPro"/>
</dbReference>
<dbReference type="InterPro" id="IPR000198">
    <property type="entry name" value="RhoGAP_dom"/>
</dbReference>
<dbReference type="PANTHER" id="PTHR11200">
    <property type="entry name" value="INOSITOL 5-PHOSPHATASE"/>
    <property type="match status" value="1"/>
</dbReference>
<dbReference type="SMART" id="SM00128">
    <property type="entry name" value="IPPc"/>
    <property type="match status" value="1"/>
</dbReference>
<dbReference type="SUPFAM" id="SSF56219">
    <property type="entry name" value="DNase I-like"/>
    <property type="match status" value="1"/>
</dbReference>
<evidence type="ECO:0000256" key="4">
    <source>
        <dbReference type="ARBA" id="ARBA00023329"/>
    </source>
</evidence>
<keyword evidence="7" id="KW-1185">Reference proteome</keyword>
<comment type="subcellular location">
    <subcellularLocation>
        <location evidence="2">Cytoplasmic vesicle</location>
        <location evidence="2">Phagosome membrane</location>
    </subcellularLocation>
    <subcellularLocation>
        <location evidence="1">Early endosome membrane</location>
    </subcellularLocation>
</comment>
<organism evidence="6 7">
    <name type="scientific">Blepharisma stoltei</name>
    <dbReference type="NCBI Taxonomy" id="1481888"/>
    <lineage>
        <taxon>Eukaryota</taxon>
        <taxon>Sar</taxon>
        <taxon>Alveolata</taxon>
        <taxon>Ciliophora</taxon>
        <taxon>Postciliodesmatophora</taxon>
        <taxon>Heterotrichea</taxon>
        <taxon>Heterotrichida</taxon>
        <taxon>Blepharismidae</taxon>
        <taxon>Blepharisma</taxon>
    </lineage>
</organism>
<dbReference type="Pfam" id="PF22669">
    <property type="entry name" value="Exo_endo_phos2"/>
    <property type="match status" value="1"/>
</dbReference>
<feature type="domain" description="Rho-GAP" evidence="5">
    <location>
        <begin position="671"/>
        <end position="849"/>
    </location>
</feature>
<dbReference type="InterPro" id="IPR048869">
    <property type="entry name" value="OCRL-1_2_ASH"/>
</dbReference>
<reference evidence="6" key="1">
    <citation type="submission" date="2021-09" db="EMBL/GenBank/DDBJ databases">
        <authorList>
            <consortium name="AG Swart"/>
            <person name="Singh M."/>
            <person name="Singh A."/>
            <person name="Seah K."/>
            <person name="Emmerich C."/>
        </authorList>
    </citation>
    <scope>NUCLEOTIDE SEQUENCE</scope>
    <source>
        <strain evidence="6">ATCC30299</strain>
    </source>
</reference>
<keyword evidence="4" id="KW-0968">Cytoplasmic vesicle</keyword>
<dbReference type="Gene3D" id="2.30.29.110">
    <property type="match status" value="1"/>
</dbReference>
<dbReference type="InterPro" id="IPR013783">
    <property type="entry name" value="Ig-like_fold"/>
</dbReference>
<dbReference type="SMART" id="SM00324">
    <property type="entry name" value="RhoGAP"/>
    <property type="match status" value="1"/>
</dbReference>
<sequence length="849" mass="97990">MSKTIASTKIIQSKLRDSETVLHVEPISLFHKNKFRDFFLSIIGNKTSQCEYALFLFRPRNMYPLNNKLDLIQAFPLTKELKLFHTSTGYTIQWLNYLETEWKIKVISNDFINLIGNYLEEAIKYQRDPFNSNATSYKWLWFYEEMIPAQVKMINAEEEEAAAKRSSLLHPEDYGKEAMDFYINEQLRKRESEFTEKRNIRIMVGTWNTAGTQPQEELSLWYKCQSEKYDSPEESPDILLICLQEMCELTAKNLLGAEARMREWTNHLCEQVNLSFPGNDYVVAGYQSLVGLLSLIIVKSSLQEYLSNIKDSCVKLGLKGYTGNKGAICQRFSFFDSTICVINCHLAAHKHQTRLRNHHVKSILKYAKFTLDDKEIKGIYEHDYIFWTGDLNYRLNKLNTDEILSRLNSQQYDELLRYDQFDIEKKTNQILADFSEGKIDFPPSFKYYIGSNKFDTNNKRDPSWCDRVLWKGEAQLIRYGICSYVIQSDHKPVFASFLIRVKQADSELKEKVRNEIYKIIDEVQYEALPKLTLSTISMEFPGVKYKVPQSQKLSIENTGNSFAIFEIKEYAELTKNKSYLSISPTTGSLSPGESTELIITVDFGKHQSRLANKDDDYLSLIFILGVIGGSDYYIEVSIDYKGSCFGAKIQDLVKISYPVASLPNRMEWVASQLEPIVEVPKELLRMINFIKNFGSREKGLFQETGILEIKAHIRDVLDNGEPFREDVDVFSMSIVMLEFLESLDEPLLPSDLIDGCVKVFQSSSFASARANLLQNLDPVAECCFLAIIHFLRHLIDNGLHNGLTANFLAKVFTEPLTHKGEIEIKGIRRNEEDSLESERKHLISMFFYS</sequence>
<proteinExistence type="predicted"/>
<dbReference type="InterPro" id="IPR000300">
    <property type="entry name" value="IPPc"/>
</dbReference>
<dbReference type="AlphaFoldDB" id="A0AAU9IMW8"/>
<dbReference type="InterPro" id="IPR046985">
    <property type="entry name" value="IP5"/>
</dbReference>
<gene>
    <name evidence="6" type="ORF">BSTOLATCC_MIC11485</name>
</gene>
<evidence type="ECO:0000313" key="7">
    <source>
        <dbReference type="Proteomes" id="UP001162131"/>
    </source>
</evidence>
<dbReference type="GO" id="GO:0046856">
    <property type="term" value="P:phosphatidylinositol dephosphorylation"/>
    <property type="evidence" value="ECO:0007669"/>
    <property type="project" value="InterPro"/>
</dbReference>
<evidence type="ECO:0000256" key="1">
    <source>
        <dbReference type="ARBA" id="ARBA00004146"/>
    </source>
</evidence>
<dbReference type="SUPFAM" id="SSF48350">
    <property type="entry name" value="GTPase activation domain, GAP"/>
    <property type="match status" value="1"/>
</dbReference>
<dbReference type="PROSITE" id="PS50238">
    <property type="entry name" value="RHOGAP"/>
    <property type="match status" value="1"/>
</dbReference>
<evidence type="ECO:0000256" key="2">
    <source>
        <dbReference type="ARBA" id="ARBA00004580"/>
    </source>
</evidence>
<keyword evidence="3" id="KW-0967">Endosome</keyword>
<protein>
    <recommendedName>
        <fullName evidence="5">Rho-GAP domain-containing protein</fullName>
    </recommendedName>
</protein>
<dbReference type="PANTHER" id="PTHR11200:SF240">
    <property type="entry name" value="INOSITOL POLYPHOSPHATE 5-PHOSPHATASE C9G1.10C-RELATED"/>
    <property type="match status" value="1"/>
</dbReference>
<dbReference type="Gene3D" id="2.60.40.10">
    <property type="entry name" value="Immunoglobulins"/>
    <property type="match status" value="1"/>
</dbReference>
<accession>A0AAU9IMW8</accession>